<comment type="similarity">
    <text evidence="2">Belongs to the castor/pollux (TC 1.A.1.23) family.</text>
</comment>
<accession>A0A0E0CVL7</accession>
<comment type="subcellular location">
    <subcellularLocation>
        <location evidence="1">Membrane</location>
        <topology evidence="1">Multi-pass membrane protein</topology>
    </subcellularLocation>
</comment>
<feature type="transmembrane region" description="Helical" evidence="7">
    <location>
        <begin position="222"/>
        <end position="240"/>
    </location>
</feature>
<keyword evidence="4 7" id="KW-1133">Transmembrane helix</keyword>
<name>A0A0E0CVL7_9ORYZ</name>
<dbReference type="PANTHER" id="PTHR31563:SF13">
    <property type="entry name" value="ION CHANNEL POLLUX-LIKE 1-RELATED"/>
    <property type="match status" value="1"/>
</dbReference>
<reference evidence="9" key="1">
    <citation type="submission" date="2015-04" db="UniProtKB">
        <authorList>
            <consortium name="EnsemblPlants"/>
        </authorList>
    </citation>
    <scope>IDENTIFICATION</scope>
</reference>
<dbReference type="Pfam" id="PF06241">
    <property type="entry name" value="Castor_Poll_mid"/>
    <property type="match status" value="2"/>
</dbReference>
<protein>
    <recommendedName>
        <fullName evidence="8">RCK N-terminal domain-containing protein</fullName>
    </recommendedName>
</protein>
<evidence type="ECO:0000256" key="4">
    <source>
        <dbReference type="ARBA" id="ARBA00022989"/>
    </source>
</evidence>
<keyword evidence="10" id="KW-1185">Reference proteome</keyword>
<reference evidence="9" key="2">
    <citation type="submission" date="2018-05" db="EMBL/GenBank/DDBJ databases">
        <title>OmerRS3 (Oryza meridionalis Reference Sequence Version 3).</title>
        <authorList>
            <person name="Zhang J."/>
            <person name="Kudrna D."/>
            <person name="Lee S."/>
            <person name="Talag J."/>
            <person name="Welchert J."/>
            <person name="Wing R.A."/>
        </authorList>
    </citation>
    <scope>NUCLEOTIDE SEQUENCE [LARGE SCALE GENOMIC DNA]</scope>
    <source>
        <strain evidence="9">cv. OR44</strain>
    </source>
</reference>
<keyword evidence="5 7" id="KW-0472">Membrane</keyword>
<dbReference type="InterPro" id="IPR010420">
    <property type="entry name" value="CASTOR/POLLUX/SYM8_dom"/>
</dbReference>
<dbReference type="Proteomes" id="UP000008021">
    <property type="component" value="Chromosome 3"/>
</dbReference>
<dbReference type="PANTHER" id="PTHR31563">
    <property type="entry name" value="ION CHANNEL POLLUX-RELATED"/>
    <property type="match status" value="1"/>
</dbReference>
<evidence type="ECO:0000313" key="9">
    <source>
        <dbReference type="EnsemblPlants" id="OMERI03G04500.4"/>
    </source>
</evidence>
<dbReference type="GO" id="GO:0006813">
    <property type="term" value="P:potassium ion transport"/>
    <property type="evidence" value="ECO:0007669"/>
    <property type="project" value="InterPro"/>
</dbReference>
<dbReference type="InterPro" id="IPR003148">
    <property type="entry name" value="RCK_N"/>
</dbReference>
<dbReference type="PROSITE" id="PS51201">
    <property type="entry name" value="RCK_N"/>
    <property type="match status" value="1"/>
</dbReference>
<evidence type="ECO:0000256" key="2">
    <source>
        <dbReference type="ARBA" id="ARBA00008577"/>
    </source>
</evidence>
<dbReference type="Gramene" id="OMERI03G04500.4">
    <property type="protein sequence ID" value="OMERI03G04500.4"/>
    <property type="gene ID" value="OMERI03G04500"/>
</dbReference>
<dbReference type="Gene3D" id="3.40.50.720">
    <property type="entry name" value="NAD(P)-binding Rossmann-like Domain"/>
    <property type="match status" value="1"/>
</dbReference>
<evidence type="ECO:0000313" key="10">
    <source>
        <dbReference type="Proteomes" id="UP000008021"/>
    </source>
</evidence>
<dbReference type="STRING" id="40149.A0A0E0CVL7"/>
<dbReference type="GO" id="GO:0016020">
    <property type="term" value="C:membrane"/>
    <property type="evidence" value="ECO:0007669"/>
    <property type="project" value="UniProtKB-SubCell"/>
</dbReference>
<keyword evidence="3 7" id="KW-0812">Transmembrane</keyword>
<feature type="domain" description="RCK N-terminal" evidence="8">
    <location>
        <begin position="264"/>
        <end position="413"/>
    </location>
</feature>
<dbReference type="InterPro" id="IPR044849">
    <property type="entry name" value="CASTOR/POLLUX/SYM8-like"/>
</dbReference>
<dbReference type="AlphaFoldDB" id="A0A0E0CVL7"/>
<evidence type="ECO:0000256" key="1">
    <source>
        <dbReference type="ARBA" id="ARBA00004141"/>
    </source>
</evidence>
<feature type="region of interest" description="Disordered" evidence="6">
    <location>
        <begin position="538"/>
        <end position="566"/>
    </location>
</feature>
<evidence type="ECO:0000256" key="6">
    <source>
        <dbReference type="SAM" id="MobiDB-lite"/>
    </source>
</evidence>
<evidence type="ECO:0000256" key="3">
    <source>
        <dbReference type="ARBA" id="ARBA00022692"/>
    </source>
</evidence>
<sequence length="864" mass="97166">MRSQLDAAAVSSPPRAPAARRCLRPALPLALRFHAFPGQVRVYRGGGIGVGVRSAGHLPSKRGLVRVFDSAMGMNEKVTNGNVEQPTTSTSGNNPSFPAEGNFNVVTVVSITFCVLHKIVIGQMQLMTKFLPWMSHNITSLPLACISDPMKKPVPLKLDVSFPQLPDIRWSISRLYYLFNSQLERNIALKNQQSLEECFWEAWACLISSSTHLRQKTRIERVLGFFLAIWGILFYSRLLSATTEQFRIQMHKVREGAQQQVIEDDHIIICGVNSHLPSILNQLNKFHESSIRLGTATARKQRILLLSDLPRKQIEKLGDSIAKDLNHIDVFTKSCSLSLTKSFERAAANKAKSIIILPAKNERYEVDTDAFLSLLALQSLPQIASIPTIVEASNSTTCDLLKSITGLNVQPVEMAASKLFVQCSRQKGLIKIYRHLLNYHKNVFNLFRFREVVGMKYVDVRRRIPDVILLQISECLNSADLYDLIFVISLLFVHDQAVVCGIFRSGMMHFHPCEDEVLTETDKLLLIAPVSWRRRAQSTFSNSPNGAQNSSHYSESTEGQRSSSMALEVNETRLNSIRKRPSKTLSKSNDYTLGPREHVLIVGWRPKVIDMIREYDNYLGPGSVLEILSETPIKERSSIVNPLMQKQLKNIKVNHQVGCPMNYDTLKEAIIKFKKSRKHDQNVPFSVVVISDKDWLGGDTAQVDKQLAYTLLLAENICQKHEIKVEHLVSEIVDTGLGKQMSRIKPSLSFIGAEEVMSLVTAQVAGSSELNEVWKDILNAEGDEIYIKEIGFYMKEGEKISFSELAERAILRREVAIGYVKGKKQYINPTNKLELLSFEMTDQLIVISEFEGEQPVVRGGDTST</sequence>
<evidence type="ECO:0000256" key="5">
    <source>
        <dbReference type="ARBA" id="ARBA00023136"/>
    </source>
</evidence>
<evidence type="ECO:0000256" key="7">
    <source>
        <dbReference type="SAM" id="Phobius"/>
    </source>
</evidence>
<dbReference type="eggNOG" id="ENOG502QW0U">
    <property type="taxonomic scope" value="Eukaryota"/>
</dbReference>
<feature type="compositionally biased region" description="Polar residues" evidence="6">
    <location>
        <begin position="538"/>
        <end position="565"/>
    </location>
</feature>
<proteinExistence type="inferred from homology"/>
<organism evidence="9">
    <name type="scientific">Oryza meridionalis</name>
    <dbReference type="NCBI Taxonomy" id="40149"/>
    <lineage>
        <taxon>Eukaryota</taxon>
        <taxon>Viridiplantae</taxon>
        <taxon>Streptophyta</taxon>
        <taxon>Embryophyta</taxon>
        <taxon>Tracheophyta</taxon>
        <taxon>Spermatophyta</taxon>
        <taxon>Magnoliopsida</taxon>
        <taxon>Liliopsida</taxon>
        <taxon>Poales</taxon>
        <taxon>Poaceae</taxon>
        <taxon>BOP clade</taxon>
        <taxon>Oryzoideae</taxon>
        <taxon>Oryzeae</taxon>
        <taxon>Oryzinae</taxon>
        <taxon>Oryza</taxon>
    </lineage>
</organism>
<dbReference type="EnsemblPlants" id="OMERI03G04500.4">
    <property type="protein sequence ID" value="OMERI03G04500.4"/>
    <property type="gene ID" value="OMERI03G04500"/>
</dbReference>
<evidence type="ECO:0000259" key="8">
    <source>
        <dbReference type="PROSITE" id="PS51201"/>
    </source>
</evidence>